<gene>
    <name evidence="7" type="ORF">Pro02_70560</name>
</gene>
<evidence type="ECO:0000256" key="1">
    <source>
        <dbReference type="ARBA" id="ARBA00004141"/>
    </source>
</evidence>
<comment type="subcellular location">
    <subcellularLocation>
        <location evidence="1">Membrane</location>
        <topology evidence="1">Multi-pass membrane protein</topology>
    </subcellularLocation>
</comment>
<evidence type="ECO:0000313" key="7">
    <source>
        <dbReference type="EMBL" id="GIH88648.1"/>
    </source>
</evidence>
<dbReference type="EMBL" id="BOOI01000086">
    <property type="protein sequence ID" value="GIH88648.1"/>
    <property type="molecule type" value="Genomic_DNA"/>
</dbReference>
<proteinExistence type="predicted"/>
<keyword evidence="2 5" id="KW-0812">Transmembrane</keyword>
<comment type="caution">
    <text evidence="7">The sequence shown here is derived from an EMBL/GenBank/DDBJ whole genome shotgun (WGS) entry which is preliminary data.</text>
</comment>
<dbReference type="GO" id="GO:0016020">
    <property type="term" value="C:membrane"/>
    <property type="evidence" value="ECO:0007669"/>
    <property type="project" value="UniProtKB-SubCell"/>
</dbReference>
<feature type="domain" description="Methylamine utilisation protein MauE" evidence="6">
    <location>
        <begin position="1"/>
        <end position="136"/>
    </location>
</feature>
<keyword evidence="3 5" id="KW-1133">Transmembrane helix</keyword>
<evidence type="ECO:0000256" key="5">
    <source>
        <dbReference type="SAM" id="Phobius"/>
    </source>
</evidence>
<protein>
    <recommendedName>
        <fullName evidence="6">Methylamine utilisation protein MauE domain-containing protein</fullName>
    </recommendedName>
</protein>
<feature type="transmembrane region" description="Helical" evidence="5">
    <location>
        <begin position="6"/>
        <end position="24"/>
    </location>
</feature>
<feature type="transmembrane region" description="Helical" evidence="5">
    <location>
        <begin position="149"/>
        <end position="167"/>
    </location>
</feature>
<evidence type="ECO:0000256" key="3">
    <source>
        <dbReference type="ARBA" id="ARBA00022989"/>
    </source>
</evidence>
<name>A0A8J3SF98_PLARO</name>
<evidence type="ECO:0000313" key="8">
    <source>
        <dbReference type="Proteomes" id="UP000655044"/>
    </source>
</evidence>
<dbReference type="InterPro" id="IPR009908">
    <property type="entry name" value="Methylamine_util_MauE"/>
</dbReference>
<dbReference type="AlphaFoldDB" id="A0A8J3SF98"/>
<feature type="transmembrane region" description="Helical" evidence="5">
    <location>
        <begin position="80"/>
        <end position="100"/>
    </location>
</feature>
<feature type="transmembrane region" description="Helical" evidence="5">
    <location>
        <begin position="53"/>
        <end position="74"/>
    </location>
</feature>
<reference evidence="7" key="1">
    <citation type="submission" date="2021-01" db="EMBL/GenBank/DDBJ databases">
        <title>Whole genome shotgun sequence of Planobispora rosea NBRC 15558.</title>
        <authorList>
            <person name="Komaki H."/>
            <person name="Tamura T."/>
        </authorList>
    </citation>
    <scope>NUCLEOTIDE SEQUENCE</scope>
    <source>
        <strain evidence="7">NBRC 15558</strain>
    </source>
</reference>
<accession>A0A8J3SF98</accession>
<keyword evidence="4 5" id="KW-0472">Membrane</keyword>
<feature type="transmembrane region" description="Helical" evidence="5">
    <location>
        <begin position="121"/>
        <end position="143"/>
    </location>
</feature>
<organism evidence="7 8">
    <name type="scientific">Planobispora rosea</name>
    <dbReference type="NCBI Taxonomy" id="35762"/>
    <lineage>
        <taxon>Bacteria</taxon>
        <taxon>Bacillati</taxon>
        <taxon>Actinomycetota</taxon>
        <taxon>Actinomycetes</taxon>
        <taxon>Streptosporangiales</taxon>
        <taxon>Streptosporangiaceae</taxon>
        <taxon>Planobispora</taxon>
    </lineage>
</organism>
<keyword evidence="8" id="KW-1185">Reference proteome</keyword>
<evidence type="ECO:0000256" key="4">
    <source>
        <dbReference type="ARBA" id="ARBA00023136"/>
    </source>
</evidence>
<dbReference type="RefSeq" id="WP_084780536.1">
    <property type="nucleotide sequence ID" value="NZ_BMQP01000056.1"/>
</dbReference>
<dbReference type="GO" id="GO:0030416">
    <property type="term" value="P:methylamine metabolic process"/>
    <property type="evidence" value="ECO:0007669"/>
    <property type="project" value="InterPro"/>
</dbReference>
<sequence>MEYIAFGCHFIIGLVFAVSVVSKLRRAEWRDFAESTRKLLGAFLPSRTVPAAVARLAAVAVVTAEAAVVVMLIVPARTAGLVLAAALVTVFGLAVALALRRRVVTACRCFGGAAELSRWHLVRNALLLGVIATGLALGAGGFATADAGGLAVAAGAAIALGAVIVRLDDVGELFGPGPRGRRSVEGNMRWP</sequence>
<evidence type="ECO:0000256" key="2">
    <source>
        <dbReference type="ARBA" id="ARBA00022692"/>
    </source>
</evidence>
<dbReference type="Pfam" id="PF07291">
    <property type="entry name" value="MauE"/>
    <property type="match status" value="1"/>
</dbReference>
<dbReference type="OrthoDB" id="9889973at2"/>
<evidence type="ECO:0000259" key="6">
    <source>
        <dbReference type="Pfam" id="PF07291"/>
    </source>
</evidence>
<dbReference type="UniPathway" id="UPA00895"/>
<dbReference type="Proteomes" id="UP000655044">
    <property type="component" value="Unassembled WGS sequence"/>
</dbReference>